<dbReference type="STRING" id="4615.A0A199VZ96"/>
<feature type="transmembrane region" description="Helical" evidence="2">
    <location>
        <begin position="578"/>
        <end position="605"/>
    </location>
</feature>
<evidence type="ECO:0000256" key="1">
    <source>
        <dbReference type="SAM" id="MobiDB-lite"/>
    </source>
</evidence>
<keyword evidence="2" id="KW-1133">Transmembrane helix</keyword>
<evidence type="ECO:0000256" key="2">
    <source>
        <dbReference type="SAM" id="Phobius"/>
    </source>
</evidence>
<reference evidence="3 4" key="1">
    <citation type="journal article" date="2016" name="DNA Res.">
        <title>The draft genome of MD-2 pineapple using hybrid error correction of long reads.</title>
        <authorList>
            <person name="Redwan R.M."/>
            <person name="Saidin A."/>
            <person name="Kumar S.V."/>
        </authorList>
    </citation>
    <scope>NUCLEOTIDE SEQUENCE [LARGE SCALE GENOMIC DNA]</scope>
    <source>
        <strain evidence="4">cv. MD2</strain>
        <tissue evidence="3">Leaf</tissue>
    </source>
</reference>
<evidence type="ECO:0000313" key="4">
    <source>
        <dbReference type="Proteomes" id="UP000092600"/>
    </source>
</evidence>
<proteinExistence type="predicted"/>
<dbReference type="PANTHER" id="PTHR31860:SF5">
    <property type="entry name" value="ARGH (DUF639)"/>
    <property type="match status" value="1"/>
</dbReference>
<dbReference type="AlphaFoldDB" id="A0A199VZ96"/>
<organism evidence="3 4">
    <name type="scientific">Ananas comosus</name>
    <name type="common">Pineapple</name>
    <name type="synonym">Ananas ananas</name>
    <dbReference type="NCBI Taxonomy" id="4615"/>
    <lineage>
        <taxon>Eukaryota</taxon>
        <taxon>Viridiplantae</taxon>
        <taxon>Streptophyta</taxon>
        <taxon>Embryophyta</taxon>
        <taxon>Tracheophyta</taxon>
        <taxon>Spermatophyta</taxon>
        <taxon>Magnoliopsida</taxon>
        <taxon>Liliopsida</taxon>
        <taxon>Poales</taxon>
        <taxon>Bromeliaceae</taxon>
        <taxon>Bromelioideae</taxon>
        <taxon>Ananas</taxon>
    </lineage>
</organism>
<dbReference type="PANTHER" id="PTHR31860">
    <property type="entry name" value="HEAT-INDUCIBLE TRANSCRIPTION REPRESSOR (DUF639)-RELATED"/>
    <property type="match status" value="1"/>
</dbReference>
<dbReference type="Proteomes" id="UP000092600">
    <property type="component" value="Unassembled WGS sequence"/>
</dbReference>
<dbReference type="InterPro" id="IPR006927">
    <property type="entry name" value="DUF639"/>
</dbReference>
<keyword evidence="2" id="KW-0812">Transmembrane</keyword>
<protein>
    <submittedName>
        <fullName evidence="3">Uncharacterized protein</fullName>
    </submittedName>
</protein>
<gene>
    <name evidence="3" type="ORF">ACMD2_06244</name>
</gene>
<feature type="compositionally biased region" description="Basic and acidic residues" evidence="1">
    <location>
        <begin position="100"/>
        <end position="116"/>
    </location>
</feature>
<feature type="region of interest" description="Disordered" evidence="1">
    <location>
        <begin position="95"/>
        <end position="118"/>
    </location>
</feature>
<accession>A0A199VZ96</accession>
<name>A0A199VZ96_ANACO</name>
<keyword evidence="2" id="KW-0472">Membrane</keyword>
<dbReference type="Pfam" id="PF04842">
    <property type="entry name" value="DUF639"/>
    <property type="match status" value="1"/>
</dbReference>
<dbReference type="EMBL" id="LSRQ01000521">
    <property type="protein sequence ID" value="OAY82308.1"/>
    <property type="molecule type" value="Genomic_DNA"/>
</dbReference>
<comment type="caution">
    <text evidence="3">The sequence shown here is derived from an EMBL/GenBank/DDBJ whole genome shotgun (WGS) entry which is preliminary data.</text>
</comment>
<feature type="transmembrane region" description="Helical" evidence="2">
    <location>
        <begin position="498"/>
        <end position="516"/>
    </location>
</feature>
<sequence>MRKHLSAIANDVLQRCAQGADLKLFRTLDASVDALAAEFEMSFKPGVDNYSRRLVEFCSLKALEILSSDLGEKITDGSFSRFTYDMMLAWERPSAPLTDEEPHSESIAKEKEDTKEPLQVNEGDMEDDISLFYSDIMPLLVNEEPSIGEDAYLWFGSILPLPSDVVNARFTFETLTASTAHRLHFPAYDKFLKEIDKCVRYLQKQSTPTGCQLAEDEFILHVEGTARTQRVVRHIGASSWPGRLSLTNKALYFEASGVISYEPALKVDLSKAGVDHQVKAASTGPWGAPLFDKAIVYESSQLSEPLVLEFPEMTSSTRRDHWLTLVKEVTLLHHFVSKFNIESAVQAWEVNSRTTLGVLRLHAAREMLRISPPAPTNFLIFTLYEDQPKGDYVLEQLANSVKLTTKITPRSATSILKSLNMSHPIAASIEMKEGFEEQARSHADSLAALEMTIDQGLLSPLKNMLNWIQSTISWERPPITIIILAMTLVIIYKEWVGYALAAFLMAGDGVMLWARWKRIGERCGEMVVDTSTDKTTMESIVEAQHGLKNLQELVKKANITILKLWSVMVSRAPKHTNAAMLAMAGFAILLGAVPFKYILMGLTLYCFVANSMVVKSKPSSQGNRRLREWWESIPIIPVRTVANPVAKWKQPRAGGAQIRDVCAYTAVRILWIRNGLVKLLVLLDYHYDLHVHWNSKTELILLLTYNG</sequence>
<evidence type="ECO:0000313" key="3">
    <source>
        <dbReference type="EMBL" id="OAY82308.1"/>
    </source>
</evidence>